<feature type="transmembrane region" description="Helical" evidence="1">
    <location>
        <begin position="244"/>
        <end position="262"/>
    </location>
</feature>
<dbReference type="AlphaFoldDB" id="A0A1M5LDA3"/>
<dbReference type="OrthoDB" id="7931216at2"/>
<accession>A0A1M5LDA3</accession>
<protein>
    <submittedName>
        <fullName evidence="3">Uncharacterized protein, Rmd1/YagE family</fullName>
    </submittedName>
</protein>
<evidence type="ECO:0000259" key="2">
    <source>
        <dbReference type="Pfam" id="PF02582"/>
    </source>
</evidence>
<dbReference type="InterPro" id="IPR003734">
    <property type="entry name" value="DUF155"/>
</dbReference>
<dbReference type="RefSeq" id="WP_079566956.1">
    <property type="nucleotide sequence ID" value="NZ_LT670818.1"/>
</dbReference>
<dbReference type="Pfam" id="PF02582">
    <property type="entry name" value="DUF155"/>
    <property type="match status" value="1"/>
</dbReference>
<dbReference type="Proteomes" id="UP000190675">
    <property type="component" value="Chromosome I"/>
</dbReference>
<keyword evidence="1" id="KW-0472">Membrane</keyword>
<keyword evidence="1" id="KW-1133">Transmembrane helix</keyword>
<dbReference type="EMBL" id="LT670818">
    <property type="protein sequence ID" value="SHG62940.1"/>
    <property type="molecule type" value="Genomic_DNA"/>
</dbReference>
<dbReference type="PANTHER" id="PTHR16255:SF1">
    <property type="entry name" value="REQUIRED FOR MEIOTIC NUCLEAR DIVISION PROTEIN 1 HOMOLOG"/>
    <property type="match status" value="1"/>
</dbReference>
<keyword evidence="1" id="KW-0812">Transmembrane</keyword>
<sequence length="267" mass="29947">MTNPGPNVQQLTAHAILLGDRINTAGFEGQVLSSAPLAVRVGSNGMAVLFRYGVVVFIGLSVAEETEFLERLQARTFGKITPREEEWAKIQVAKEAEEPIPVGGPIQVREFSLERLLVVSDALAKSVVLGRDEREVTNVFDTIEPFARELANFGKTSRNRTDLLKLMGNALLVQHRLSGRVAVGEKPDVLWDRPDLERLYARLEDEYELSERAETLNRKLEVIADTASRLADIVDTKRSLRLEMIVIFLIAFEIVVTFYEIYARNGH</sequence>
<dbReference type="InterPro" id="IPR051624">
    <property type="entry name" value="RMD1/Sad1-interacting"/>
</dbReference>
<evidence type="ECO:0000313" key="4">
    <source>
        <dbReference type="Proteomes" id="UP000190675"/>
    </source>
</evidence>
<proteinExistence type="predicted"/>
<evidence type="ECO:0000313" key="3">
    <source>
        <dbReference type="EMBL" id="SHG62940.1"/>
    </source>
</evidence>
<reference evidence="3 4" key="1">
    <citation type="submission" date="2016-11" db="EMBL/GenBank/DDBJ databases">
        <authorList>
            <person name="Jaros S."/>
            <person name="Januszkiewicz K."/>
            <person name="Wedrychowicz H."/>
        </authorList>
    </citation>
    <scope>NUCLEOTIDE SEQUENCE [LARGE SCALE GENOMIC DNA]</scope>
    <source>
        <strain evidence="3 4">GAS242</strain>
    </source>
</reference>
<name>A0A1M5LDA3_9BRAD</name>
<gene>
    <name evidence="3" type="ORF">SAMN05444169_3400</name>
</gene>
<organism evidence="3 4">
    <name type="scientific">Bradyrhizobium erythrophlei</name>
    <dbReference type="NCBI Taxonomy" id="1437360"/>
    <lineage>
        <taxon>Bacteria</taxon>
        <taxon>Pseudomonadati</taxon>
        <taxon>Pseudomonadota</taxon>
        <taxon>Alphaproteobacteria</taxon>
        <taxon>Hyphomicrobiales</taxon>
        <taxon>Nitrobacteraceae</taxon>
        <taxon>Bradyrhizobium</taxon>
    </lineage>
</organism>
<evidence type="ECO:0000256" key="1">
    <source>
        <dbReference type="SAM" id="Phobius"/>
    </source>
</evidence>
<feature type="domain" description="DUF155" evidence="2">
    <location>
        <begin position="48"/>
        <end position="217"/>
    </location>
</feature>
<dbReference type="PANTHER" id="PTHR16255">
    <property type="entry name" value="REQUIRED FOR MEIOTIC NUCLEAR DIVISION PROTEIN 1 HOMOLOG"/>
    <property type="match status" value="1"/>
</dbReference>